<organism evidence="2">
    <name type="scientific">Siphoviridae sp. ctPJ52</name>
    <dbReference type="NCBI Taxonomy" id="2825483"/>
    <lineage>
        <taxon>Viruses</taxon>
        <taxon>Duplodnaviria</taxon>
        <taxon>Heunggongvirae</taxon>
        <taxon>Uroviricota</taxon>
        <taxon>Caudoviricetes</taxon>
    </lineage>
</organism>
<sequence length="38" mass="4559">MNRIKELRKQKGVTMRKLSEDIVLKSERTVSRWEKGNN</sequence>
<name>A0A8S5US21_9CAUD</name>
<evidence type="ECO:0000259" key="1">
    <source>
        <dbReference type="PROSITE" id="PS50943"/>
    </source>
</evidence>
<dbReference type="EMBL" id="BK016131">
    <property type="protein sequence ID" value="DAF97279.1"/>
    <property type="molecule type" value="Genomic_DNA"/>
</dbReference>
<dbReference type="SUPFAM" id="SSF47413">
    <property type="entry name" value="lambda repressor-like DNA-binding domains"/>
    <property type="match status" value="1"/>
</dbReference>
<dbReference type="GO" id="GO:0003677">
    <property type="term" value="F:DNA binding"/>
    <property type="evidence" value="ECO:0007669"/>
    <property type="project" value="InterPro"/>
</dbReference>
<dbReference type="Pfam" id="PF01381">
    <property type="entry name" value="HTH_3"/>
    <property type="match status" value="1"/>
</dbReference>
<accession>A0A8S5US21</accession>
<feature type="domain" description="HTH cro/C1-type" evidence="1">
    <location>
        <begin position="4"/>
        <end position="38"/>
    </location>
</feature>
<dbReference type="InterPro" id="IPR010982">
    <property type="entry name" value="Lambda_DNA-bd_dom_sf"/>
</dbReference>
<proteinExistence type="predicted"/>
<reference evidence="2" key="1">
    <citation type="journal article" date="2021" name="Proc. Natl. Acad. Sci. U.S.A.">
        <title>A Catalog of Tens of Thousands of Viruses from Human Metagenomes Reveals Hidden Associations with Chronic Diseases.</title>
        <authorList>
            <person name="Tisza M.J."/>
            <person name="Buck C.B."/>
        </authorList>
    </citation>
    <scope>NUCLEOTIDE SEQUENCE</scope>
    <source>
        <strain evidence="2">CtPJ52</strain>
    </source>
</reference>
<dbReference type="InterPro" id="IPR001387">
    <property type="entry name" value="Cro/C1-type_HTH"/>
</dbReference>
<dbReference type="CDD" id="cd00093">
    <property type="entry name" value="HTH_XRE"/>
    <property type="match status" value="1"/>
</dbReference>
<dbReference type="Gene3D" id="1.10.260.40">
    <property type="entry name" value="lambda repressor-like DNA-binding domains"/>
    <property type="match status" value="1"/>
</dbReference>
<dbReference type="PROSITE" id="PS50943">
    <property type="entry name" value="HTH_CROC1"/>
    <property type="match status" value="1"/>
</dbReference>
<evidence type="ECO:0000313" key="2">
    <source>
        <dbReference type="EMBL" id="DAF97279.1"/>
    </source>
</evidence>
<protein>
    <submittedName>
        <fullName evidence="2">Helix-turn-helix domain protein</fullName>
    </submittedName>
</protein>